<dbReference type="Proteomes" id="UP000241436">
    <property type="component" value="Unassembled WGS sequence"/>
</dbReference>
<comment type="caution">
    <text evidence="2">The sequence shown here is derived from an EMBL/GenBank/DDBJ whole genome shotgun (WGS) entry which is preliminary data.</text>
</comment>
<accession>A0A2T4U014</accession>
<dbReference type="SUPFAM" id="SSF51182">
    <property type="entry name" value="RmlC-like cupins"/>
    <property type="match status" value="1"/>
</dbReference>
<evidence type="ECO:0000313" key="2">
    <source>
        <dbReference type="EMBL" id="PTL36658.1"/>
    </source>
</evidence>
<dbReference type="Pfam" id="PF00908">
    <property type="entry name" value="dTDP_sugar_isom"/>
    <property type="match status" value="1"/>
</dbReference>
<dbReference type="PANTHER" id="PTHR21047">
    <property type="entry name" value="DTDP-6-DEOXY-D-GLUCOSE-3,5 EPIMERASE"/>
    <property type="match status" value="1"/>
</dbReference>
<proteinExistence type="predicted"/>
<feature type="site" description="Participates in a stacking interaction with the thymidine ring of dTDP-4-oxo-6-deoxyglucose" evidence="1">
    <location>
        <position position="161"/>
    </location>
</feature>
<dbReference type="GO" id="GO:0008830">
    <property type="term" value="F:dTDP-4-dehydrorhamnose 3,5-epimerase activity"/>
    <property type="evidence" value="ECO:0007669"/>
    <property type="project" value="InterPro"/>
</dbReference>
<protein>
    <submittedName>
        <fullName evidence="2">dTDP-4-dehydrorhamnose 3,5-epimerase</fullName>
    </submittedName>
</protein>
<keyword evidence="3" id="KW-1185">Reference proteome</keyword>
<dbReference type="InterPro" id="IPR011051">
    <property type="entry name" value="RmlC_Cupin_sf"/>
</dbReference>
<dbReference type="GO" id="GO:0005829">
    <property type="term" value="C:cytosol"/>
    <property type="evidence" value="ECO:0007669"/>
    <property type="project" value="TreeGrafter"/>
</dbReference>
<reference evidence="2 3" key="1">
    <citation type="submission" date="2017-09" db="EMBL/GenBank/DDBJ databases">
        <title>Bloom of a denitrifying methanotroph, Candidatus Methylomirabilis limnetica, in a deep stratified lake.</title>
        <authorList>
            <person name="Graf J.S."/>
            <person name="Marchant H.K."/>
            <person name="Tienken D."/>
            <person name="Hach P.F."/>
            <person name="Brand A."/>
            <person name="Schubert C.J."/>
            <person name="Kuypers M.M."/>
            <person name="Milucka J."/>
        </authorList>
    </citation>
    <scope>NUCLEOTIDE SEQUENCE [LARGE SCALE GENOMIC DNA]</scope>
    <source>
        <strain evidence="2 3">Zug</strain>
    </source>
</reference>
<dbReference type="InterPro" id="IPR000888">
    <property type="entry name" value="RmlC-like"/>
</dbReference>
<evidence type="ECO:0000313" key="3">
    <source>
        <dbReference type="Proteomes" id="UP000241436"/>
    </source>
</evidence>
<dbReference type="GO" id="GO:0000271">
    <property type="term" value="P:polysaccharide biosynthetic process"/>
    <property type="evidence" value="ECO:0007669"/>
    <property type="project" value="TreeGrafter"/>
</dbReference>
<gene>
    <name evidence="2" type="ORF">CLG94_02965</name>
</gene>
<name>A0A2T4U014_9BACT</name>
<dbReference type="AlphaFoldDB" id="A0A2T4U014"/>
<dbReference type="EMBL" id="NVQC01000013">
    <property type="protein sequence ID" value="PTL36658.1"/>
    <property type="molecule type" value="Genomic_DNA"/>
</dbReference>
<sequence length="188" mass="21726">MSIVRRLIAERGAHMTEALKKDHQTVTPEGKAVLPLIHDVRLRSAITHPDERGTICEIYNPAWNFSDAPVVYVYQVTLRPGRVKGWVVHYQQDDRVFVSQGTLKIVLYDPRKESPTHGMLNELCISEHNRGLLFIPRGVYHVLQNVGTTDVMFINMPTRAYNHADPDKYRLPLNNDLIPYRVDDRLDW</sequence>
<dbReference type="Gene3D" id="2.60.120.10">
    <property type="entry name" value="Jelly Rolls"/>
    <property type="match status" value="1"/>
</dbReference>
<dbReference type="PANTHER" id="PTHR21047:SF2">
    <property type="entry name" value="THYMIDINE DIPHOSPHO-4-KETO-RHAMNOSE 3,5-EPIMERASE"/>
    <property type="match status" value="1"/>
</dbReference>
<evidence type="ECO:0000256" key="1">
    <source>
        <dbReference type="PIRSR" id="PIRSR600888-3"/>
    </source>
</evidence>
<organism evidence="2 3">
    <name type="scientific">Candidatus Methylomirabilis limnetica</name>
    <dbReference type="NCBI Taxonomy" id="2033718"/>
    <lineage>
        <taxon>Bacteria</taxon>
        <taxon>Candidatus Methylomirabilota</taxon>
        <taxon>Candidatus Methylomirabilia</taxon>
        <taxon>Candidatus Methylomirabilales</taxon>
        <taxon>Candidatus Methylomirabilaceae</taxon>
        <taxon>Candidatus Methylomirabilis</taxon>
    </lineage>
</organism>
<reference evidence="3" key="2">
    <citation type="journal article" date="2018" name="Environ. Microbiol.">
        <title>Bloom of a denitrifying methanotroph, 'Candidatus Methylomirabilis limnetica', in a deep stratified lake.</title>
        <authorList>
            <person name="Graf J.S."/>
            <person name="Mayr M.J."/>
            <person name="Marchant H.K."/>
            <person name="Tienken D."/>
            <person name="Hach P.F."/>
            <person name="Brand A."/>
            <person name="Schubert C.J."/>
            <person name="Kuypers M.M."/>
            <person name="Milucka J."/>
        </authorList>
    </citation>
    <scope>NUCLEOTIDE SEQUENCE [LARGE SCALE GENOMIC DNA]</scope>
    <source>
        <strain evidence="3">Zug</strain>
    </source>
</reference>
<dbReference type="InterPro" id="IPR014710">
    <property type="entry name" value="RmlC-like_jellyroll"/>
</dbReference>